<proteinExistence type="predicted"/>
<feature type="transmembrane region" description="Helical" evidence="1">
    <location>
        <begin position="273"/>
        <end position="290"/>
    </location>
</feature>
<evidence type="ECO:0000256" key="1">
    <source>
        <dbReference type="SAM" id="Phobius"/>
    </source>
</evidence>
<feature type="transmembrane region" description="Helical" evidence="1">
    <location>
        <begin position="448"/>
        <end position="472"/>
    </location>
</feature>
<feature type="transmembrane region" description="Helical" evidence="1">
    <location>
        <begin position="419"/>
        <end position="436"/>
    </location>
</feature>
<reference evidence="2 3" key="1">
    <citation type="submission" date="2018-11" db="EMBL/GenBank/DDBJ databases">
        <authorList>
            <person name="Stevens M.J."/>
            <person name="Cernela N."/>
            <person name="Spoerry Serrano N."/>
            <person name="Schmitt S."/>
            <person name="Schrenzel J."/>
            <person name="Stephan R."/>
        </authorList>
    </citation>
    <scope>NUCLEOTIDE SEQUENCE [LARGE SCALE GENOMIC DNA]</scope>
    <source>
        <strain evidence="2 3">PP422</strain>
    </source>
</reference>
<accession>A0A426TG17</accession>
<reference evidence="2 3" key="2">
    <citation type="submission" date="2018-12" db="EMBL/GenBank/DDBJ databases">
        <title>Whole-genome sequences of fifteen clinical Streptococcus suis strains isolated from pigs between 2006 and 2018.</title>
        <authorList>
            <person name="Stevens M.J.A."/>
            <person name="Cernela N."/>
            <person name="Spoerry Serrano N."/>
            <person name="Schmitt S."/>
            <person name="Schrenzel J."/>
            <person name="Stephan R."/>
        </authorList>
    </citation>
    <scope>NUCLEOTIDE SEQUENCE [LARGE SCALE GENOMIC DNA]</scope>
    <source>
        <strain evidence="2 3">PP422</strain>
    </source>
</reference>
<dbReference type="InterPro" id="IPR018674">
    <property type="entry name" value="DUF2142_membrane"/>
</dbReference>
<sequence>MNWEFTIIMINKNKILSWFNPERTFLLLSLVFGTMILFIFPPMTAPDELGHYAKAYAFSEGKIVPYFEDDPTNDFETWGNYGFDLPKSIKDMNTNALGVDFDTNLTYDYSQLKIENYDDYSSTFTPLGGQLNYSFFQYIPQTIATFLGKLVGLSVLPTYYLAKLFNFFAYVLLMYFAIKVVKFGQWAMVLLALNPMSLELATSTSGDGFTNAVTFLFTAVLSSLIFEEQLRMDKLYFSFLLLIAMVQMKPTLILFGLMYFLISNKKFSVQKKIAYGTAVFIVSVGCYIVWGKLFPSQDRMYMDWGQPNQQLEFVKENPWYFVEVISNTIKNQTVHLLHSYSGKFGLLNRNISYMAVLMYYALVLFSLFVPDENSQEYSRIKPYFRIVSFAFLALFVFLNFFALYQIWTPLGFKEVLGLQGRYFISSGPFALLTLVPSKPVLKHSIFKFITIVGIFLFLSYSTIFLIRTYGFLI</sequence>
<keyword evidence="1" id="KW-0472">Membrane</keyword>
<feature type="transmembrane region" description="Helical" evidence="1">
    <location>
        <begin position="238"/>
        <end position="261"/>
    </location>
</feature>
<keyword evidence="1" id="KW-0812">Transmembrane</keyword>
<dbReference type="Proteomes" id="UP000274117">
    <property type="component" value="Unassembled WGS sequence"/>
</dbReference>
<dbReference type="EMBL" id="RSDO01000005">
    <property type="protein sequence ID" value="RRR53854.1"/>
    <property type="molecule type" value="Genomic_DNA"/>
</dbReference>
<dbReference type="AlphaFoldDB" id="A0A426TG17"/>
<keyword evidence="1" id="KW-1133">Transmembrane helix</keyword>
<organism evidence="2 3">
    <name type="scientific">Streptococcus suis</name>
    <dbReference type="NCBI Taxonomy" id="1307"/>
    <lineage>
        <taxon>Bacteria</taxon>
        <taxon>Bacillati</taxon>
        <taxon>Bacillota</taxon>
        <taxon>Bacilli</taxon>
        <taxon>Lactobacillales</taxon>
        <taxon>Streptococcaceae</taxon>
        <taxon>Streptococcus</taxon>
    </lineage>
</organism>
<gene>
    <name evidence="2" type="ORF">EI998_03720</name>
</gene>
<comment type="caution">
    <text evidence="2">The sequence shown here is derived from an EMBL/GenBank/DDBJ whole genome shotgun (WGS) entry which is preliminary data.</text>
</comment>
<name>A0A426TG17_STRSU</name>
<feature type="transmembrane region" description="Helical" evidence="1">
    <location>
        <begin position="351"/>
        <end position="370"/>
    </location>
</feature>
<feature type="transmembrane region" description="Helical" evidence="1">
    <location>
        <begin position="167"/>
        <end position="193"/>
    </location>
</feature>
<evidence type="ECO:0000313" key="2">
    <source>
        <dbReference type="EMBL" id="RRR53854.1"/>
    </source>
</evidence>
<evidence type="ECO:0000313" key="3">
    <source>
        <dbReference type="Proteomes" id="UP000274117"/>
    </source>
</evidence>
<feature type="transmembrane region" description="Helical" evidence="1">
    <location>
        <begin position="25"/>
        <end position="44"/>
    </location>
</feature>
<feature type="transmembrane region" description="Helical" evidence="1">
    <location>
        <begin position="382"/>
        <end position="407"/>
    </location>
</feature>
<dbReference type="Pfam" id="PF09913">
    <property type="entry name" value="DUF2142"/>
    <property type="match status" value="1"/>
</dbReference>
<feature type="transmembrane region" description="Helical" evidence="1">
    <location>
        <begin position="143"/>
        <end position="161"/>
    </location>
</feature>
<protein>
    <submittedName>
        <fullName evidence="2">DUF2142 domain-containing protein</fullName>
    </submittedName>
</protein>